<reference evidence="1" key="2">
    <citation type="journal article" date="2015" name="Data Brief">
        <title>Shoot transcriptome of the giant reed, Arundo donax.</title>
        <authorList>
            <person name="Barrero R.A."/>
            <person name="Guerrero F.D."/>
            <person name="Moolhuijzen P."/>
            <person name="Goolsby J.A."/>
            <person name="Tidwell J."/>
            <person name="Bellgard S.E."/>
            <person name="Bellgard M.I."/>
        </authorList>
    </citation>
    <scope>NUCLEOTIDE SEQUENCE</scope>
    <source>
        <tissue evidence="1">Shoot tissue taken approximately 20 cm above the soil surface</tissue>
    </source>
</reference>
<accession>A0A0A9A913</accession>
<dbReference type="EMBL" id="GBRH01250329">
    <property type="protein sequence ID" value="JAD47566.1"/>
    <property type="molecule type" value="Transcribed_RNA"/>
</dbReference>
<organism evidence="1">
    <name type="scientific">Arundo donax</name>
    <name type="common">Giant reed</name>
    <name type="synonym">Donax arundinaceus</name>
    <dbReference type="NCBI Taxonomy" id="35708"/>
    <lineage>
        <taxon>Eukaryota</taxon>
        <taxon>Viridiplantae</taxon>
        <taxon>Streptophyta</taxon>
        <taxon>Embryophyta</taxon>
        <taxon>Tracheophyta</taxon>
        <taxon>Spermatophyta</taxon>
        <taxon>Magnoliopsida</taxon>
        <taxon>Liliopsida</taxon>
        <taxon>Poales</taxon>
        <taxon>Poaceae</taxon>
        <taxon>PACMAD clade</taxon>
        <taxon>Arundinoideae</taxon>
        <taxon>Arundineae</taxon>
        <taxon>Arundo</taxon>
    </lineage>
</organism>
<proteinExistence type="predicted"/>
<dbReference type="AlphaFoldDB" id="A0A0A9A913"/>
<evidence type="ECO:0000313" key="1">
    <source>
        <dbReference type="EMBL" id="JAD47566.1"/>
    </source>
</evidence>
<sequence>MESRTALASVVVVVSNTCPPTLNRTRPPPAIGARQRTDILHHPGSQSRVDSAPRTGEFRGGLGRRIGLALTRVHGRG</sequence>
<reference evidence="1" key="1">
    <citation type="submission" date="2014-09" db="EMBL/GenBank/DDBJ databases">
        <authorList>
            <person name="Magalhaes I.L.F."/>
            <person name="Oliveira U."/>
            <person name="Santos F.R."/>
            <person name="Vidigal T.H.D.A."/>
            <person name="Brescovit A.D."/>
            <person name="Santos A.J."/>
        </authorList>
    </citation>
    <scope>NUCLEOTIDE SEQUENCE</scope>
    <source>
        <tissue evidence="1">Shoot tissue taken approximately 20 cm above the soil surface</tissue>
    </source>
</reference>
<name>A0A0A9A913_ARUDO</name>
<protein>
    <submittedName>
        <fullName evidence="1">Uncharacterized protein</fullName>
    </submittedName>
</protein>